<name>A0A8H4AAF0_GIGMA</name>
<sequence>MQKISFKSKFCFNLNSLTSSKKVSTIKNTHKLSNDEQELSIDERELSIDEQELDIDEQDMINIEQASSNGTDLELYSNYELDFQENSEK</sequence>
<proteinExistence type="predicted"/>
<dbReference type="AlphaFoldDB" id="A0A8H4AAF0"/>
<organism evidence="1 2">
    <name type="scientific">Gigaspora margarita</name>
    <dbReference type="NCBI Taxonomy" id="4874"/>
    <lineage>
        <taxon>Eukaryota</taxon>
        <taxon>Fungi</taxon>
        <taxon>Fungi incertae sedis</taxon>
        <taxon>Mucoromycota</taxon>
        <taxon>Glomeromycotina</taxon>
        <taxon>Glomeromycetes</taxon>
        <taxon>Diversisporales</taxon>
        <taxon>Gigasporaceae</taxon>
        <taxon>Gigaspora</taxon>
    </lineage>
</organism>
<accession>A0A8H4AAF0</accession>
<gene>
    <name evidence="1" type="ORF">F8M41_026275</name>
</gene>
<comment type="caution">
    <text evidence="1">The sequence shown here is derived from an EMBL/GenBank/DDBJ whole genome shotgun (WGS) entry which is preliminary data.</text>
</comment>
<evidence type="ECO:0000313" key="1">
    <source>
        <dbReference type="EMBL" id="KAF0465416.1"/>
    </source>
</evidence>
<reference evidence="1 2" key="1">
    <citation type="journal article" date="2019" name="Environ. Microbiol.">
        <title>At the nexus of three kingdoms: the genome of the mycorrhizal fungus Gigaspora margarita provides insights into plant, endobacterial and fungal interactions.</title>
        <authorList>
            <person name="Venice F."/>
            <person name="Ghignone S."/>
            <person name="Salvioli di Fossalunga A."/>
            <person name="Amselem J."/>
            <person name="Novero M."/>
            <person name="Xianan X."/>
            <person name="Sedzielewska Toro K."/>
            <person name="Morin E."/>
            <person name="Lipzen A."/>
            <person name="Grigoriev I.V."/>
            <person name="Henrissat B."/>
            <person name="Martin F.M."/>
            <person name="Bonfante P."/>
        </authorList>
    </citation>
    <scope>NUCLEOTIDE SEQUENCE [LARGE SCALE GENOMIC DNA]</scope>
    <source>
        <strain evidence="1 2">BEG34</strain>
    </source>
</reference>
<dbReference type="Proteomes" id="UP000439903">
    <property type="component" value="Unassembled WGS sequence"/>
</dbReference>
<dbReference type="EMBL" id="WTPW01000973">
    <property type="protein sequence ID" value="KAF0465416.1"/>
    <property type="molecule type" value="Genomic_DNA"/>
</dbReference>
<protein>
    <submittedName>
        <fullName evidence="1">Uncharacterized protein</fullName>
    </submittedName>
</protein>
<evidence type="ECO:0000313" key="2">
    <source>
        <dbReference type="Proteomes" id="UP000439903"/>
    </source>
</evidence>
<keyword evidence="2" id="KW-1185">Reference proteome</keyword>